<dbReference type="Proteomes" id="UP001215280">
    <property type="component" value="Unassembled WGS sequence"/>
</dbReference>
<feature type="region of interest" description="Disordered" evidence="1">
    <location>
        <begin position="128"/>
        <end position="147"/>
    </location>
</feature>
<dbReference type="Gene3D" id="3.30.40.10">
    <property type="entry name" value="Zinc/RING finger domain, C3HC4 (zinc finger)"/>
    <property type="match status" value="1"/>
</dbReference>
<proteinExistence type="predicted"/>
<evidence type="ECO:0008006" key="4">
    <source>
        <dbReference type="Google" id="ProtNLM"/>
    </source>
</evidence>
<evidence type="ECO:0000256" key="1">
    <source>
        <dbReference type="SAM" id="MobiDB-lite"/>
    </source>
</evidence>
<dbReference type="EMBL" id="JARJLG010000231">
    <property type="protein sequence ID" value="KAJ7725144.1"/>
    <property type="molecule type" value="Genomic_DNA"/>
</dbReference>
<keyword evidence="3" id="KW-1185">Reference proteome</keyword>
<name>A0AAD7HP82_9AGAR</name>
<dbReference type="SUPFAM" id="SSF57903">
    <property type="entry name" value="FYVE/PHD zinc finger"/>
    <property type="match status" value="1"/>
</dbReference>
<dbReference type="AlphaFoldDB" id="A0AAD7HP82"/>
<feature type="compositionally biased region" description="Low complexity" evidence="1">
    <location>
        <begin position="128"/>
        <end position="142"/>
    </location>
</feature>
<feature type="region of interest" description="Disordered" evidence="1">
    <location>
        <begin position="25"/>
        <end position="57"/>
    </location>
</feature>
<evidence type="ECO:0000313" key="3">
    <source>
        <dbReference type="Proteomes" id="UP001215280"/>
    </source>
</evidence>
<reference evidence="2" key="1">
    <citation type="submission" date="2023-03" db="EMBL/GenBank/DDBJ databases">
        <title>Massive genome expansion in bonnet fungi (Mycena s.s.) driven by repeated elements and novel gene families across ecological guilds.</title>
        <authorList>
            <consortium name="Lawrence Berkeley National Laboratory"/>
            <person name="Harder C.B."/>
            <person name="Miyauchi S."/>
            <person name="Viragh M."/>
            <person name="Kuo A."/>
            <person name="Thoen E."/>
            <person name="Andreopoulos B."/>
            <person name="Lu D."/>
            <person name="Skrede I."/>
            <person name="Drula E."/>
            <person name="Henrissat B."/>
            <person name="Morin E."/>
            <person name="Kohler A."/>
            <person name="Barry K."/>
            <person name="LaButti K."/>
            <person name="Morin E."/>
            <person name="Salamov A."/>
            <person name="Lipzen A."/>
            <person name="Mereny Z."/>
            <person name="Hegedus B."/>
            <person name="Baldrian P."/>
            <person name="Stursova M."/>
            <person name="Weitz H."/>
            <person name="Taylor A."/>
            <person name="Grigoriev I.V."/>
            <person name="Nagy L.G."/>
            <person name="Martin F."/>
            <person name="Kauserud H."/>
        </authorList>
    </citation>
    <scope>NUCLEOTIDE SEQUENCE</scope>
    <source>
        <strain evidence="2">CBHHK188m</strain>
    </source>
</reference>
<protein>
    <recommendedName>
        <fullName evidence="4">Zinc finger PHD-type domain-containing protein</fullName>
    </recommendedName>
</protein>
<evidence type="ECO:0000313" key="2">
    <source>
        <dbReference type="EMBL" id="KAJ7725144.1"/>
    </source>
</evidence>
<organism evidence="2 3">
    <name type="scientific">Mycena maculata</name>
    <dbReference type="NCBI Taxonomy" id="230809"/>
    <lineage>
        <taxon>Eukaryota</taxon>
        <taxon>Fungi</taxon>
        <taxon>Dikarya</taxon>
        <taxon>Basidiomycota</taxon>
        <taxon>Agaricomycotina</taxon>
        <taxon>Agaricomycetes</taxon>
        <taxon>Agaricomycetidae</taxon>
        <taxon>Agaricales</taxon>
        <taxon>Marasmiineae</taxon>
        <taxon>Mycenaceae</taxon>
        <taxon>Mycena</taxon>
    </lineage>
</organism>
<gene>
    <name evidence="2" type="ORF">DFH07DRAFT_783088</name>
</gene>
<dbReference type="InterPro" id="IPR013083">
    <property type="entry name" value="Znf_RING/FYVE/PHD"/>
</dbReference>
<comment type="caution">
    <text evidence="2">The sequence shown here is derived from an EMBL/GenBank/DDBJ whole genome shotgun (WGS) entry which is preliminary data.</text>
</comment>
<dbReference type="InterPro" id="IPR011011">
    <property type="entry name" value="Znf_FYVE_PHD"/>
</dbReference>
<sequence length="201" mass="22156">MATTSPGMFRRRWWREATKRISRRALRVESASSASTGDSDDDSSITDSPIATPMDVDDDFPEALLPHTDGENIPPCAVSYLPSPDQHVEVPPTVDTITPTVLNTRESSEEAQVPPLIVQPPSLPTLQVQPAAPLQQPTATTRRSARKRTIRDVGDLSICFCVLQYHLDCLEVEEVPDGWICEACTYSEAARGGKRRRTGKK</sequence>
<accession>A0AAD7HP82</accession>